<dbReference type="CTD" id="200162"/>
<proteinExistence type="predicted"/>
<protein>
    <submittedName>
        <fullName evidence="3">Sperm-associated antigen 17 isoform X1</fullName>
    </submittedName>
</protein>
<organism evidence="2 3">
    <name type="scientific">Lates calcarifer</name>
    <name type="common">Barramundi</name>
    <name type="synonym">Holocentrus calcarifer</name>
    <dbReference type="NCBI Taxonomy" id="8187"/>
    <lineage>
        <taxon>Eukaryota</taxon>
        <taxon>Metazoa</taxon>
        <taxon>Chordata</taxon>
        <taxon>Craniata</taxon>
        <taxon>Vertebrata</taxon>
        <taxon>Euteleostomi</taxon>
        <taxon>Actinopterygii</taxon>
        <taxon>Neopterygii</taxon>
        <taxon>Teleostei</taxon>
        <taxon>Neoteleostei</taxon>
        <taxon>Acanthomorphata</taxon>
        <taxon>Carangaria</taxon>
        <taxon>Carangaria incertae sedis</taxon>
        <taxon>Centropomidae</taxon>
        <taxon>Lates</taxon>
    </lineage>
</organism>
<dbReference type="GO" id="GO:1904158">
    <property type="term" value="P:axonemal central apparatus assembly"/>
    <property type="evidence" value="ECO:0007669"/>
    <property type="project" value="TreeGrafter"/>
</dbReference>
<evidence type="ECO:0000313" key="3">
    <source>
        <dbReference type="RefSeq" id="XP_050932117.1"/>
    </source>
</evidence>
<feature type="region of interest" description="Disordered" evidence="1">
    <location>
        <begin position="143"/>
        <end position="204"/>
    </location>
</feature>
<evidence type="ECO:0000256" key="1">
    <source>
        <dbReference type="SAM" id="MobiDB-lite"/>
    </source>
</evidence>
<dbReference type="GeneID" id="108893133"/>
<feature type="region of interest" description="Disordered" evidence="1">
    <location>
        <begin position="1642"/>
        <end position="1669"/>
    </location>
</feature>
<dbReference type="PANTHER" id="PTHR21963">
    <property type="entry name" value="PF6"/>
    <property type="match status" value="1"/>
</dbReference>
<feature type="region of interest" description="Disordered" evidence="1">
    <location>
        <begin position="1195"/>
        <end position="1226"/>
    </location>
</feature>
<feature type="region of interest" description="Disordered" evidence="1">
    <location>
        <begin position="794"/>
        <end position="821"/>
    </location>
</feature>
<dbReference type="Proteomes" id="UP000694890">
    <property type="component" value="Linkage group LG15"/>
</dbReference>
<dbReference type="GO" id="GO:0003351">
    <property type="term" value="P:epithelial cilium movement involved in extracellular fluid movement"/>
    <property type="evidence" value="ECO:0007669"/>
    <property type="project" value="TreeGrafter"/>
</dbReference>
<dbReference type="GO" id="GO:0005576">
    <property type="term" value="C:extracellular region"/>
    <property type="evidence" value="ECO:0007669"/>
    <property type="project" value="GOC"/>
</dbReference>
<dbReference type="InterPro" id="IPR026173">
    <property type="entry name" value="SPAG17"/>
</dbReference>
<feature type="region of interest" description="Disordered" evidence="1">
    <location>
        <begin position="1891"/>
        <end position="1957"/>
    </location>
</feature>
<feature type="compositionally biased region" description="Polar residues" evidence="1">
    <location>
        <begin position="2148"/>
        <end position="2161"/>
    </location>
</feature>
<dbReference type="Pfam" id="PF14874">
    <property type="entry name" value="PapD-like"/>
    <property type="match status" value="1"/>
</dbReference>
<name>A0AAJ8BFK2_LATCA</name>
<feature type="region of interest" description="Disordered" evidence="1">
    <location>
        <begin position="979"/>
        <end position="1002"/>
    </location>
</feature>
<feature type="compositionally biased region" description="Polar residues" evidence="1">
    <location>
        <begin position="1073"/>
        <end position="1089"/>
    </location>
</feature>
<feature type="compositionally biased region" description="Polar residues" evidence="1">
    <location>
        <begin position="883"/>
        <end position="898"/>
    </location>
</feature>
<reference evidence="3" key="1">
    <citation type="submission" date="2025-08" db="UniProtKB">
        <authorList>
            <consortium name="RefSeq"/>
        </authorList>
    </citation>
    <scope>IDENTIFICATION</scope>
    <source>
        <tissue evidence="3">Brain</tissue>
    </source>
</reference>
<sequence length="2168" mass="241226">MPPKAAKKGSAKKPSAAGAAVNKNWEAGLTGAQFEEDSWQACVSLVVGRSQEDEDLIQALALAVQQPQRKLFTLLTWDSTIAKIHDLGNPKAKKPDDVPMFYEVTEPAKVLLDAGEEIPCDLMAKILKFQLLQIKAIDQQRREAEQAEDEKAKAVPPSAKDKGGAKASDKKGKSPPSPVGPEKKTKLKRRDDVEPPKFIDDEPDDGPQHYILVLGFYQPHLIGVLDAIGVHIANVIKLCSERRQTYEVQQEQHTSKGSEQSQRKSPVLDGDSACMEQAAGARRLDLFWSGLRPVLDRAPLDSKLHYVAQLSCTVPDLLPSLHPQDPDAMLELGSRIFGGVASLIYDCLDWRRQHQHYLDNIKLISVPTVVGLDLQPAKVEPTPLPMTPRSKKKSAREEIPPDQETELPPLTADVDVRYYNNLLNLVPPEACSVPLILHCILEQVVISTEQSDSTQSHVAEIPKPDDGPWLDCQLVSYMLQSFLPLVHTEEEKSHMLDSLLTIVQNEEDKKRLAEKFGAEETQKKSKHPLVIRHHDERALRLRDISAVQGFDPAEVELSMMKLSPVWELIHSVAHPKKTNSCWMAVKQQLQHYCTDDVVSWPEVERLFHQSVFEAMPLTRLNQKGVLLNAAGPLEPGQQQTPTIMPWDNPLSYAKQQLHNLQTKGPTFLTEDPGNTEHFSERVCSYLDLSDVQSCRLRSLFDWHYAEHHDASIFPQVLQLASEEYRCLDTFRGNHNNVLYIFCHNPKSPHRQCKESWDAALHTDVKFRNYLEHVADNILDWTTEEESKREAMQLKNLTHAESPKDEQATESTEEEDTLEPVIRKDSLKAWKLEQERLKEEEMAKKSKKENTPKGKQPKEDTKSTDNKRSAASSGGGKKSRAETAGSSAKTPRETISTTVPPMEENRDLHQTEEDFNGFIGYSMDGKLIHVSGHLQYLFPSDGGHITVENVSYVQGSSLMKLAVKKDGHHFYTHINQVVIDPVKPPPQQHDKEISDKKEDCKDPVEMKRVKQGSLSAVLHNGIHLSYSFYGPTGEYIVSPQNAEEGVTEASTIAPKPLSSSTKGTDLDSVPSKIHTPSSQNRPQESQTKSCEGQPASPSSPFNSLNLSVPNGLLLQFLREDIQGVSSEEQGMLVRQSFPLHGGGDLPQLQDPSLSKEVSRIVTSQGTVIRYMRDMSTEVLFADGSVSFSQDCGPVWVPDSEVEQENTPQEAEDYKKEQSSEKEADAQRGCWLTTTPSGARICTVGTTHKHIPTTPLLAFKATDPITHVVMLSREDLVVSVQKPDGSLSVEHADGTRITSLYQDRPPDIGEQSESVTFKATYECVCGYTECVCVTRCADSITENRRTQDNCDIGEVNSTDSVGKACDKEDAFTKLSDCEHVCDERECAENTLYKNGEESVFADKTVAENGERSACESDKGSVSAKERVVLVEKEGCATVVMYPERHTAHVFLADGTVITGNNQGAYQVFPSSVGLLQIHSDGKCVYSSDLLVTPTPKGGTPITQPGSYTMSHRDTVACDITDPDGNHFQVMEDGQISVLSISPAPSTLKHDEEELEEEEDREVARLHVKHREHCPRLFLVQEDGSGTELLSSQTVEELLYQAYSDPTIAVLKEPLPDTQDEFGITILKPSHQNVWSQWKLGKQNPDITPPNLRNRSWHDFPSAEKKSPGPPFGTDMGRGLSLRERSGGSAVQHQPVRSCPKVLEMRELYQHRPFTMSLKNTIDARLKEYIESLMEREQRSEEIKVKDPRTEEENVHASDLLNLVLSFAEEEDADDTSEKRTSVDIGNLYSKGIGAQAEQSDASEDMATVGSDSFTNGKESKWTERLAQYRQEVCEEKSYRDALRRKNIVPYFHPENIALYQNLLQQRTPDMRSLSMELPPIPKSDSAETFLKDAPQEDTPRPLNPTPSQSASRAAGSDRTSEKRPTNPTPQSAGESSLRRPSGPYKSVQVDVTGKPRRNKVRLPTSILSSKPSSVPNQQFLSVEEPVRRKCRTISLTDPNVVVRGFQLLPSSADFGTLQEGTSSAITVVMKNVGVDTCRFHVKQPPPATGLRVIYNPGPVAAGLQVELQVQLFAICTAQAGEVEPKKYISQDIIIHTETDILYLPVTATILPERLYDIWLKDHTSAHKKKGSRVLELSPSLPVGQGVILKQPSTLPTSPATKNRSLTEAKK</sequence>
<dbReference type="PANTHER" id="PTHR21963:SF1">
    <property type="entry name" value="SPERM-ASSOCIATED ANTIGEN 17"/>
    <property type="match status" value="1"/>
</dbReference>
<evidence type="ECO:0000313" key="2">
    <source>
        <dbReference type="Proteomes" id="UP000694890"/>
    </source>
</evidence>
<feature type="region of interest" description="Disordered" evidence="1">
    <location>
        <begin position="2148"/>
        <end position="2168"/>
    </location>
</feature>
<feature type="compositionally biased region" description="Basic and acidic residues" evidence="1">
    <location>
        <begin position="143"/>
        <end position="172"/>
    </location>
</feature>
<feature type="region of interest" description="Disordered" evidence="1">
    <location>
        <begin position="1"/>
        <end position="20"/>
    </location>
</feature>
<feature type="compositionally biased region" description="Basic and acidic residues" evidence="1">
    <location>
        <begin position="181"/>
        <end position="200"/>
    </location>
</feature>
<feature type="region of interest" description="Disordered" evidence="1">
    <location>
        <begin position="380"/>
        <end position="407"/>
    </location>
</feature>
<feature type="region of interest" description="Disordered" evidence="1">
    <location>
        <begin position="1046"/>
        <end position="1101"/>
    </location>
</feature>
<feature type="compositionally biased region" description="Basic and acidic residues" evidence="1">
    <location>
        <begin position="1210"/>
        <end position="1224"/>
    </location>
</feature>
<accession>A0AAJ8BFK2</accession>
<gene>
    <name evidence="3" type="primary">spag17</name>
</gene>
<dbReference type="KEGG" id="lcf:108893133"/>
<dbReference type="GO" id="GO:1990716">
    <property type="term" value="C:axonemal central apparatus"/>
    <property type="evidence" value="ECO:0007669"/>
    <property type="project" value="TreeGrafter"/>
</dbReference>
<feature type="region of interest" description="Disordered" evidence="1">
    <location>
        <begin position="837"/>
        <end position="906"/>
    </location>
</feature>
<feature type="region of interest" description="Disordered" evidence="1">
    <location>
        <begin position="249"/>
        <end position="270"/>
    </location>
</feature>
<feature type="compositionally biased region" description="Polar residues" evidence="1">
    <location>
        <begin position="249"/>
        <end position="264"/>
    </location>
</feature>
<feature type="compositionally biased region" description="Basic residues" evidence="1">
    <location>
        <begin position="1"/>
        <end position="11"/>
    </location>
</feature>
<dbReference type="RefSeq" id="XP_050932117.1">
    <property type="nucleotide sequence ID" value="XM_051076160.1"/>
</dbReference>
<feature type="compositionally biased region" description="Basic and acidic residues" evidence="1">
    <location>
        <begin position="837"/>
        <end position="867"/>
    </location>
</feature>
<feature type="compositionally biased region" description="Basic and acidic residues" evidence="1">
    <location>
        <begin position="1653"/>
        <end position="1664"/>
    </location>
</feature>
<feature type="compositionally biased region" description="Basic and acidic residues" evidence="1">
    <location>
        <begin position="987"/>
        <end position="1002"/>
    </location>
</feature>